<accession>A0A182TL75</accession>
<dbReference type="SUPFAM" id="SSF48726">
    <property type="entry name" value="Immunoglobulin"/>
    <property type="match status" value="1"/>
</dbReference>
<dbReference type="PANTHER" id="PTHR23278:SF19">
    <property type="entry name" value="OBSCURIN"/>
    <property type="match status" value="1"/>
</dbReference>
<dbReference type="VEuPathDB" id="VectorBase:AMEC004343"/>
<proteinExistence type="predicted"/>
<name>A0A182TL75_9DIPT</name>
<dbReference type="Proteomes" id="UP000075902">
    <property type="component" value="Unassembled WGS sequence"/>
</dbReference>
<evidence type="ECO:0000259" key="1">
    <source>
        <dbReference type="PROSITE" id="PS50835"/>
    </source>
</evidence>
<dbReference type="PANTHER" id="PTHR23278">
    <property type="entry name" value="SIDESTEP PROTEIN"/>
    <property type="match status" value="1"/>
</dbReference>
<reference evidence="2" key="2">
    <citation type="submission" date="2020-05" db="UniProtKB">
        <authorList>
            <consortium name="EnsemblMetazoa"/>
        </authorList>
    </citation>
    <scope>IDENTIFICATION</scope>
    <source>
        <strain evidence="2">CM1001059</strain>
    </source>
</reference>
<dbReference type="Gene3D" id="2.60.40.10">
    <property type="entry name" value="Immunoglobulins"/>
    <property type="match status" value="1"/>
</dbReference>
<dbReference type="STRING" id="34690.A0A182TL75"/>
<keyword evidence="3" id="KW-1185">Reference proteome</keyword>
<evidence type="ECO:0000313" key="2">
    <source>
        <dbReference type="EnsemblMetazoa" id="AMEC004343-PA"/>
    </source>
</evidence>
<dbReference type="InterPro" id="IPR036179">
    <property type="entry name" value="Ig-like_dom_sf"/>
</dbReference>
<dbReference type="InterPro" id="IPR007110">
    <property type="entry name" value="Ig-like_dom"/>
</dbReference>
<dbReference type="PROSITE" id="PS50835">
    <property type="entry name" value="IG_LIKE"/>
    <property type="match status" value="1"/>
</dbReference>
<organism evidence="2 3">
    <name type="scientific">Anopheles melas</name>
    <dbReference type="NCBI Taxonomy" id="34690"/>
    <lineage>
        <taxon>Eukaryota</taxon>
        <taxon>Metazoa</taxon>
        <taxon>Ecdysozoa</taxon>
        <taxon>Arthropoda</taxon>
        <taxon>Hexapoda</taxon>
        <taxon>Insecta</taxon>
        <taxon>Pterygota</taxon>
        <taxon>Neoptera</taxon>
        <taxon>Endopterygota</taxon>
        <taxon>Diptera</taxon>
        <taxon>Nematocera</taxon>
        <taxon>Culicoidea</taxon>
        <taxon>Culicidae</taxon>
        <taxon>Anophelinae</taxon>
        <taxon>Anopheles</taxon>
    </lineage>
</organism>
<sequence>MKKIYGVARNEAAEILCQVDAYPPPESFKWSFNNTAETIDMPQSGYRVHAEQASSLTYTPVKELDYGTIMCWADNVVGQQKEPCVFHLIAAGKPEMPYNCSLVNQTSESLEVDCAEGFDGGQRQWFVMEIYDLQSHALLANVSSKLPIFTVNGLDAGLLLKIVIYATNMRGRSEPILLQAYTLKAAEKQTGKSDRSDG</sequence>
<protein>
    <submittedName>
        <fullName evidence="2">Ig-like domain-containing protein</fullName>
    </submittedName>
</protein>
<dbReference type="CDD" id="cd00096">
    <property type="entry name" value="Ig"/>
    <property type="match status" value="1"/>
</dbReference>
<dbReference type="InterPro" id="IPR036116">
    <property type="entry name" value="FN3_sf"/>
</dbReference>
<feature type="domain" description="Ig-like" evidence="1">
    <location>
        <begin position="1"/>
        <end position="75"/>
    </location>
</feature>
<dbReference type="SUPFAM" id="SSF49265">
    <property type="entry name" value="Fibronectin type III"/>
    <property type="match status" value="1"/>
</dbReference>
<dbReference type="Pfam" id="PF13927">
    <property type="entry name" value="Ig_3"/>
    <property type="match status" value="1"/>
</dbReference>
<dbReference type="InterPro" id="IPR013783">
    <property type="entry name" value="Ig-like_fold"/>
</dbReference>
<dbReference type="EnsemblMetazoa" id="AMEC004343-RA">
    <property type="protein sequence ID" value="AMEC004343-PA"/>
    <property type="gene ID" value="AMEC004343"/>
</dbReference>
<evidence type="ECO:0000313" key="3">
    <source>
        <dbReference type="Proteomes" id="UP000075902"/>
    </source>
</evidence>
<reference evidence="3" key="1">
    <citation type="submission" date="2014-01" db="EMBL/GenBank/DDBJ databases">
        <title>The Genome Sequence of Anopheles melas CM1001059_A (V2).</title>
        <authorList>
            <consortium name="The Broad Institute Genomics Platform"/>
            <person name="Neafsey D.E."/>
            <person name="Besansky N."/>
            <person name="Howell P."/>
            <person name="Walton C."/>
            <person name="Young S.K."/>
            <person name="Zeng Q."/>
            <person name="Gargeya S."/>
            <person name="Fitzgerald M."/>
            <person name="Haas B."/>
            <person name="Abouelleil A."/>
            <person name="Allen A.W."/>
            <person name="Alvarado L."/>
            <person name="Arachchi H.M."/>
            <person name="Berlin A.M."/>
            <person name="Chapman S.B."/>
            <person name="Gainer-Dewar J."/>
            <person name="Goldberg J."/>
            <person name="Griggs A."/>
            <person name="Gujja S."/>
            <person name="Hansen M."/>
            <person name="Howarth C."/>
            <person name="Imamovic A."/>
            <person name="Ireland A."/>
            <person name="Larimer J."/>
            <person name="McCowan C."/>
            <person name="Murphy C."/>
            <person name="Pearson M."/>
            <person name="Poon T.W."/>
            <person name="Priest M."/>
            <person name="Roberts A."/>
            <person name="Saif S."/>
            <person name="Shea T."/>
            <person name="Sisk P."/>
            <person name="Sykes S."/>
            <person name="Wortman J."/>
            <person name="Nusbaum C."/>
            <person name="Birren B."/>
        </authorList>
    </citation>
    <scope>NUCLEOTIDE SEQUENCE [LARGE SCALE GENOMIC DNA]</scope>
    <source>
        <strain evidence="3">CM1001059</strain>
    </source>
</reference>
<dbReference type="AlphaFoldDB" id="A0A182TL75"/>